<reference evidence="1 2" key="1">
    <citation type="journal article" date="2018" name="Sci. Rep.">
        <title>Genomic signatures of local adaptation to the degree of environmental predictability in rotifers.</title>
        <authorList>
            <person name="Franch-Gras L."/>
            <person name="Hahn C."/>
            <person name="Garcia-Roger E.M."/>
            <person name="Carmona M.J."/>
            <person name="Serra M."/>
            <person name="Gomez A."/>
        </authorList>
    </citation>
    <scope>NUCLEOTIDE SEQUENCE [LARGE SCALE GENOMIC DNA]</scope>
    <source>
        <strain evidence="1">HYR1</strain>
    </source>
</reference>
<dbReference type="EMBL" id="REGN01000046">
    <property type="protein sequence ID" value="RNA44880.1"/>
    <property type="molecule type" value="Genomic_DNA"/>
</dbReference>
<dbReference type="OrthoDB" id="10516796at2759"/>
<evidence type="ECO:0000313" key="1">
    <source>
        <dbReference type="EMBL" id="RNA44880.1"/>
    </source>
</evidence>
<organism evidence="1 2">
    <name type="scientific">Brachionus plicatilis</name>
    <name type="common">Marine rotifer</name>
    <name type="synonym">Brachionus muelleri</name>
    <dbReference type="NCBI Taxonomy" id="10195"/>
    <lineage>
        <taxon>Eukaryota</taxon>
        <taxon>Metazoa</taxon>
        <taxon>Spiralia</taxon>
        <taxon>Gnathifera</taxon>
        <taxon>Rotifera</taxon>
        <taxon>Eurotatoria</taxon>
        <taxon>Monogononta</taxon>
        <taxon>Pseudotrocha</taxon>
        <taxon>Ploima</taxon>
        <taxon>Brachionidae</taxon>
        <taxon>Brachionus</taxon>
    </lineage>
</organism>
<accession>A0A3M7TAP0</accession>
<proteinExistence type="predicted"/>
<keyword evidence="2" id="KW-1185">Reference proteome</keyword>
<sequence>MRIITKRKIYTKTNSLSESFDCQGLIMDENVPHFKELIMLELSRKSSDLSHRQQLQHLLIESLNENDINKAFLINTFLNPNQSLRTSSELRENGIDSAHIYKNNLNDQTDNLESNIEMNDLEILEQSSKINQDSEAIKIDKSLRPKLRGSPLSPIRHLICSPGLEEKTEKHKIVLLYRGSCNGSCNPNKPWSKQSHFHYIVNTVNCNDHISRLVKKQGLQFFNSSVLQNPERWNHLIKFKVTYLFNL</sequence>
<gene>
    <name evidence="1" type="ORF">BpHYR1_034831</name>
</gene>
<protein>
    <submittedName>
        <fullName evidence="1">Uncharacterized protein</fullName>
    </submittedName>
</protein>
<dbReference type="AlphaFoldDB" id="A0A3M7TAP0"/>
<comment type="caution">
    <text evidence="1">The sequence shown here is derived from an EMBL/GenBank/DDBJ whole genome shotgun (WGS) entry which is preliminary data.</text>
</comment>
<evidence type="ECO:0000313" key="2">
    <source>
        <dbReference type="Proteomes" id="UP000276133"/>
    </source>
</evidence>
<name>A0A3M7TAP0_BRAPC</name>
<dbReference type="Proteomes" id="UP000276133">
    <property type="component" value="Unassembled WGS sequence"/>
</dbReference>